<feature type="non-terminal residue" evidence="3">
    <location>
        <position position="1"/>
    </location>
</feature>
<dbReference type="InterPro" id="IPR013087">
    <property type="entry name" value="Znf_C2H2_type"/>
</dbReference>
<reference evidence="3" key="1">
    <citation type="submission" date="2021-06" db="EMBL/GenBank/DDBJ databases">
        <authorList>
            <person name="Hodson N. C."/>
            <person name="Mongue J. A."/>
            <person name="Jaron S. K."/>
        </authorList>
    </citation>
    <scope>NUCLEOTIDE SEQUENCE</scope>
</reference>
<keyword evidence="4" id="KW-1185">Reference proteome</keyword>
<evidence type="ECO:0000256" key="1">
    <source>
        <dbReference type="SAM" id="MobiDB-lite"/>
    </source>
</evidence>
<protein>
    <recommendedName>
        <fullName evidence="2">C2H2-type domain-containing protein</fullName>
    </recommendedName>
</protein>
<dbReference type="Pfam" id="PF12874">
    <property type="entry name" value="zf-met"/>
    <property type="match status" value="1"/>
</dbReference>
<sequence>DNSCPSVSNECQTRHNYQNNDQDTEDEDTVKKSDNRKHEETPTVGLDTEPFPSLGDRVRKVGDCQYLLDSKCHFECSKTRFYCVTCNIQFGGKLTLEDHLINDCPGYPADDVIKSYKYYRHVYDQIQSGELRCRRCKYLCSSKNIMFLHLRTFHASKQTIEDKVKLLCVEVEPNKILNSLGSTVTYTEGTHLD</sequence>
<name>A0A8J2JUQ4_9HEXA</name>
<comment type="caution">
    <text evidence="3">The sequence shown here is derived from an EMBL/GenBank/DDBJ whole genome shotgun (WGS) entry which is preliminary data.</text>
</comment>
<dbReference type="AlphaFoldDB" id="A0A8J2JUQ4"/>
<feature type="compositionally biased region" description="Basic and acidic residues" evidence="1">
    <location>
        <begin position="29"/>
        <end position="41"/>
    </location>
</feature>
<evidence type="ECO:0000313" key="3">
    <source>
        <dbReference type="EMBL" id="CAG7724797.1"/>
    </source>
</evidence>
<accession>A0A8J2JUQ4</accession>
<organism evidence="3 4">
    <name type="scientific">Allacma fusca</name>
    <dbReference type="NCBI Taxonomy" id="39272"/>
    <lineage>
        <taxon>Eukaryota</taxon>
        <taxon>Metazoa</taxon>
        <taxon>Ecdysozoa</taxon>
        <taxon>Arthropoda</taxon>
        <taxon>Hexapoda</taxon>
        <taxon>Collembola</taxon>
        <taxon>Symphypleona</taxon>
        <taxon>Sminthuridae</taxon>
        <taxon>Allacma</taxon>
    </lineage>
</organism>
<feature type="domain" description="C2H2-type" evidence="2">
    <location>
        <begin position="133"/>
        <end position="154"/>
    </location>
</feature>
<feature type="region of interest" description="Disordered" evidence="1">
    <location>
        <begin position="1"/>
        <end position="51"/>
    </location>
</feature>
<dbReference type="PROSITE" id="PS00028">
    <property type="entry name" value="ZINC_FINGER_C2H2_1"/>
    <property type="match status" value="1"/>
</dbReference>
<feature type="compositionally biased region" description="Polar residues" evidence="1">
    <location>
        <begin position="1"/>
        <end position="21"/>
    </location>
</feature>
<dbReference type="EMBL" id="CAJVCH010114077">
    <property type="protein sequence ID" value="CAG7724797.1"/>
    <property type="molecule type" value="Genomic_DNA"/>
</dbReference>
<evidence type="ECO:0000259" key="2">
    <source>
        <dbReference type="PROSITE" id="PS00028"/>
    </source>
</evidence>
<evidence type="ECO:0000313" key="4">
    <source>
        <dbReference type="Proteomes" id="UP000708208"/>
    </source>
</evidence>
<dbReference type="Proteomes" id="UP000708208">
    <property type="component" value="Unassembled WGS sequence"/>
</dbReference>
<gene>
    <name evidence="3" type="ORF">AFUS01_LOCUS13797</name>
</gene>
<proteinExistence type="predicted"/>